<dbReference type="SUPFAM" id="SSF56112">
    <property type="entry name" value="Protein kinase-like (PK-like)"/>
    <property type="match status" value="1"/>
</dbReference>
<dbReference type="Gene3D" id="3.20.20.80">
    <property type="entry name" value="Glycosidases"/>
    <property type="match status" value="1"/>
</dbReference>
<evidence type="ECO:0000256" key="8">
    <source>
        <dbReference type="SAM" id="Phobius"/>
    </source>
</evidence>
<dbReference type="InterPro" id="IPR017853">
    <property type="entry name" value="GH"/>
</dbReference>
<dbReference type="InterPro" id="IPR011009">
    <property type="entry name" value="Kinase-like_dom_sf"/>
</dbReference>
<dbReference type="PANTHER" id="PTHR35923">
    <property type="entry name" value="MAJOR EXTRACELLULAR ENDOGLUCANASE"/>
    <property type="match status" value="1"/>
</dbReference>
<proteinExistence type="inferred from homology"/>
<sequence>MEEAYSDSIMYADPIQEQLDYLVYDEKYELDPADLKILQTLGSGHYGDVYMGILKMNGASIPVAVKKTKQLANIQQMEAKSPEECNKIWQMERDALRDELKIMAHIGVHSNVVRLMGAITTSRDDYCLVTEYCEYGSLDTFLQNKMDLGLFMNEIVTEDSSGYVVRGRECVYKSMQDITWDSQFEVRRSEGLLTTSDLLWFALQMARAMEHLTQLSVVHRDVALRNVLLKSDYTLKVADFGLSRLASDDGYYCQLRNVAMPIRYTSPEAMRVCRFSEHSECWAYGVALWELFTFSKKQPYAEECSEGYHGIMAFLTAGNRLSVPSTAPKPIRSMIQKLWHENPAKRPSFSDCQLDISKELNLSCPQILVRMQLDYDMLSIKRTSLDDVKIVQSLHNYLQKKKKTPAKNIYYKIIPEHQSRTAHVACFAALVAFVILALVLAGIAAFRLNCGSQDMEKRTACNPNVTWSTNKGQILLNGEKLVLKGVNYNGFETNEFTPYGLSSQSLDIMLDFMDENDFNAVRLSFSIEMIQKNPEIKVDCKKNEELCHLKALELMEIVIDRCAERGILVVLVCTQLAASSDYDKRNGLWYDDEIPTYTEENVLEAWDVLMSQVKKKWNLFALDILDQPHHGASWGGNNAKTDFSRYAERFVQHILSKHAEYTGFFFIEGVHITYRDTEEDRNAPEAFQGENLMGVRTNPISTGNPEHDKRIIYSPHSFGPDLWNQTYFKESHFPKNMPSIWEEFYGYLTSAKDNPVIVGSWGGRYQNGTIDEKWQNAFSSWLHDKCLTNQFYWCLNGPSNTPFGDPLLSNSAVPNRRKLDLLDKLQPHPTRLACFASTSKLRISSGSFPNKACNK</sequence>
<dbReference type="GO" id="GO:0004553">
    <property type="term" value="F:hydrolase activity, hydrolyzing O-glycosyl compounds"/>
    <property type="evidence" value="ECO:0007669"/>
    <property type="project" value="InterPro"/>
</dbReference>
<evidence type="ECO:0000256" key="1">
    <source>
        <dbReference type="ARBA" id="ARBA00005641"/>
    </source>
</evidence>
<keyword evidence="6" id="KW-0624">Polysaccharide degradation</keyword>
<dbReference type="SUPFAM" id="SSF51445">
    <property type="entry name" value="(Trans)glycosidases"/>
    <property type="match status" value="1"/>
</dbReference>
<evidence type="ECO:0000256" key="4">
    <source>
        <dbReference type="ARBA" id="ARBA00023277"/>
    </source>
</evidence>
<name>A0A914VNR6_9BILA</name>
<dbReference type="GO" id="GO:0004713">
    <property type="term" value="F:protein tyrosine kinase activity"/>
    <property type="evidence" value="ECO:0007669"/>
    <property type="project" value="InterPro"/>
</dbReference>
<dbReference type="PROSITE" id="PS00107">
    <property type="entry name" value="PROTEIN_KINASE_ATP"/>
    <property type="match status" value="1"/>
</dbReference>
<dbReference type="InterPro" id="IPR000719">
    <property type="entry name" value="Prot_kinase_dom"/>
</dbReference>
<dbReference type="AlphaFoldDB" id="A0A914VNR6"/>
<dbReference type="GO" id="GO:0030245">
    <property type="term" value="P:cellulose catabolic process"/>
    <property type="evidence" value="ECO:0007669"/>
    <property type="project" value="UniProtKB-KW"/>
</dbReference>
<dbReference type="InterPro" id="IPR017441">
    <property type="entry name" value="Protein_kinase_ATP_BS"/>
</dbReference>
<evidence type="ECO:0000313" key="10">
    <source>
        <dbReference type="Proteomes" id="UP000887566"/>
    </source>
</evidence>
<evidence type="ECO:0000259" key="9">
    <source>
        <dbReference type="PROSITE" id="PS50011"/>
    </source>
</evidence>
<dbReference type="PROSITE" id="PS00109">
    <property type="entry name" value="PROTEIN_KINASE_TYR"/>
    <property type="match status" value="1"/>
</dbReference>
<feature type="transmembrane region" description="Helical" evidence="8">
    <location>
        <begin position="427"/>
        <end position="448"/>
    </location>
</feature>
<dbReference type="InterPro" id="IPR008266">
    <property type="entry name" value="Tyr_kinase_AS"/>
</dbReference>
<evidence type="ECO:0000256" key="6">
    <source>
        <dbReference type="ARBA" id="ARBA00023326"/>
    </source>
</evidence>
<dbReference type="InterPro" id="IPR001245">
    <property type="entry name" value="Ser-Thr/Tyr_kinase_cat_dom"/>
</dbReference>
<dbReference type="Gene3D" id="3.30.200.20">
    <property type="entry name" value="Phosphorylase Kinase, domain 1"/>
    <property type="match status" value="1"/>
</dbReference>
<evidence type="ECO:0000313" key="11">
    <source>
        <dbReference type="WBParaSite" id="PSAMB.scaffold2173size24858.g16778.t1"/>
    </source>
</evidence>
<feature type="domain" description="Protein kinase" evidence="9">
    <location>
        <begin position="35"/>
        <end position="360"/>
    </location>
</feature>
<reference evidence="11" key="1">
    <citation type="submission" date="2022-11" db="UniProtKB">
        <authorList>
            <consortium name="WormBaseParasite"/>
        </authorList>
    </citation>
    <scope>IDENTIFICATION</scope>
</reference>
<comment type="similarity">
    <text evidence="1">Belongs to the glycosyl hydrolase 5 (cellulase A) family.</text>
</comment>
<evidence type="ECO:0000256" key="5">
    <source>
        <dbReference type="ARBA" id="ARBA00023295"/>
    </source>
</evidence>
<dbReference type="Pfam" id="PF00150">
    <property type="entry name" value="Cellulase"/>
    <property type="match status" value="1"/>
</dbReference>
<evidence type="ECO:0000256" key="7">
    <source>
        <dbReference type="PROSITE-ProRule" id="PRU10141"/>
    </source>
</evidence>
<keyword evidence="7" id="KW-0067">ATP-binding</keyword>
<keyword evidence="5" id="KW-0326">Glycosidase</keyword>
<keyword evidence="8" id="KW-0472">Membrane</keyword>
<organism evidence="10 11">
    <name type="scientific">Plectus sambesii</name>
    <dbReference type="NCBI Taxonomy" id="2011161"/>
    <lineage>
        <taxon>Eukaryota</taxon>
        <taxon>Metazoa</taxon>
        <taxon>Ecdysozoa</taxon>
        <taxon>Nematoda</taxon>
        <taxon>Chromadorea</taxon>
        <taxon>Plectida</taxon>
        <taxon>Plectina</taxon>
        <taxon>Plectoidea</taxon>
        <taxon>Plectidae</taxon>
        <taxon>Plectus</taxon>
    </lineage>
</organism>
<dbReference type="Pfam" id="PF07714">
    <property type="entry name" value="PK_Tyr_Ser-Thr"/>
    <property type="match status" value="1"/>
</dbReference>
<dbReference type="PROSITE" id="PS50011">
    <property type="entry name" value="PROTEIN_KINASE_DOM"/>
    <property type="match status" value="1"/>
</dbReference>
<keyword evidence="7" id="KW-0547">Nucleotide-binding</keyword>
<dbReference type="CDD" id="cd00192">
    <property type="entry name" value="PTKc"/>
    <property type="match status" value="1"/>
</dbReference>
<dbReference type="InterPro" id="IPR020635">
    <property type="entry name" value="Tyr_kinase_cat_dom"/>
</dbReference>
<dbReference type="PANTHER" id="PTHR35923:SF2">
    <property type="entry name" value="ENDOGLUCANASE"/>
    <property type="match status" value="1"/>
</dbReference>
<keyword evidence="3" id="KW-0136">Cellulose degradation</keyword>
<dbReference type="Proteomes" id="UP000887566">
    <property type="component" value="Unplaced"/>
</dbReference>
<dbReference type="Gene3D" id="1.10.510.10">
    <property type="entry name" value="Transferase(Phosphotransferase) domain 1"/>
    <property type="match status" value="1"/>
</dbReference>
<accession>A0A914VNR6</accession>
<keyword evidence="8" id="KW-1133">Transmembrane helix</keyword>
<evidence type="ECO:0000256" key="3">
    <source>
        <dbReference type="ARBA" id="ARBA00023001"/>
    </source>
</evidence>
<feature type="binding site" evidence="7">
    <location>
        <position position="67"/>
    </location>
    <ligand>
        <name>ATP</name>
        <dbReference type="ChEBI" id="CHEBI:30616"/>
    </ligand>
</feature>
<keyword evidence="4" id="KW-0119">Carbohydrate metabolism</keyword>
<keyword evidence="8" id="KW-0812">Transmembrane</keyword>
<protein>
    <submittedName>
        <fullName evidence="11">Protein kinase domain-containing protein</fullName>
    </submittedName>
</protein>
<keyword evidence="2" id="KW-0378">Hydrolase</keyword>
<dbReference type="WBParaSite" id="PSAMB.scaffold2173size24858.g16778.t1">
    <property type="protein sequence ID" value="PSAMB.scaffold2173size24858.g16778.t1"/>
    <property type="gene ID" value="PSAMB.scaffold2173size24858.g16778"/>
</dbReference>
<dbReference type="SMART" id="SM00219">
    <property type="entry name" value="TyrKc"/>
    <property type="match status" value="1"/>
</dbReference>
<dbReference type="InterPro" id="IPR001547">
    <property type="entry name" value="Glyco_hydro_5"/>
</dbReference>
<dbReference type="GO" id="GO:0005524">
    <property type="term" value="F:ATP binding"/>
    <property type="evidence" value="ECO:0007669"/>
    <property type="project" value="UniProtKB-UniRule"/>
</dbReference>
<keyword evidence="10" id="KW-1185">Reference proteome</keyword>
<evidence type="ECO:0000256" key="2">
    <source>
        <dbReference type="ARBA" id="ARBA00022801"/>
    </source>
</evidence>